<sequence>MMENWIMDEASQALINHCYELHNCTRVTHNLTACHPAYSIADSSCLNNPSPADRNPLFAEQDPLREARQLEEGVCTSNDPIVPVSAGQPSPPGEIRTDVEIVDTIRRMGPVDQDYTALMDSASSPASRRSNPRLSKYSVEHGLFFHRHQMHPHNVSFLCLPYFISAGQPSPVCEIWKDVEIVNAICRAGPADQDYTALMDSA</sequence>
<proteinExistence type="predicted"/>
<name>A0A0L6UP69_9BASI</name>
<reference evidence="1 2" key="1">
    <citation type="submission" date="2015-08" db="EMBL/GenBank/DDBJ databases">
        <title>Next Generation Sequencing and Analysis of the Genome of Puccinia sorghi L Schw, the Causal Agent of Maize Common Rust.</title>
        <authorList>
            <person name="Rochi L."/>
            <person name="Burguener G."/>
            <person name="Darino M."/>
            <person name="Turjanski A."/>
            <person name="Kreff E."/>
            <person name="Dieguez M.J."/>
            <person name="Sacco F."/>
        </authorList>
    </citation>
    <scope>NUCLEOTIDE SEQUENCE [LARGE SCALE GENOMIC DNA]</scope>
    <source>
        <strain evidence="1 2">RO10H11247</strain>
    </source>
</reference>
<keyword evidence="2" id="KW-1185">Reference proteome</keyword>
<dbReference type="AlphaFoldDB" id="A0A0L6UP69"/>
<dbReference type="EMBL" id="LAVV01009756">
    <property type="protein sequence ID" value="KNZ50047.1"/>
    <property type="molecule type" value="Genomic_DNA"/>
</dbReference>
<dbReference type="VEuPathDB" id="FungiDB:VP01_4629g1"/>
<accession>A0A0L6UP69</accession>
<evidence type="ECO:0000313" key="1">
    <source>
        <dbReference type="EMBL" id="KNZ50047.1"/>
    </source>
</evidence>
<comment type="caution">
    <text evidence="1">The sequence shown here is derived from an EMBL/GenBank/DDBJ whole genome shotgun (WGS) entry which is preliminary data.</text>
</comment>
<dbReference type="Proteomes" id="UP000037035">
    <property type="component" value="Unassembled WGS sequence"/>
</dbReference>
<gene>
    <name evidence="1" type="ORF">VP01_4629g1</name>
</gene>
<feature type="non-terminal residue" evidence="1">
    <location>
        <position position="202"/>
    </location>
</feature>
<protein>
    <submittedName>
        <fullName evidence="1">Uncharacterized protein</fullName>
    </submittedName>
</protein>
<evidence type="ECO:0000313" key="2">
    <source>
        <dbReference type="Proteomes" id="UP000037035"/>
    </source>
</evidence>
<organism evidence="1 2">
    <name type="scientific">Puccinia sorghi</name>
    <dbReference type="NCBI Taxonomy" id="27349"/>
    <lineage>
        <taxon>Eukaryota</taxon>
        <taxon>Fungi</taxon>
        <taxon>Dikarya</taxon>
        <taxon>Basidiomycota</taxon>
        <taxon>Pucciniomycotina</taxon>
        <taxon>Pucciniomycetes</taxon>
        <taxon>Pucciniales</taxon>
        <taxon>Pucciniaceae</taxon>
        <taxon>Puccinia</taxon>
    </lineage>
</organism>